<organism evidence="7 8">
    <name type="scientific">Tripterygium wilfordii</name>
    <name type="common">Thunder God vine</name>
    <dbReference type="NCBI Taxonomy" id="458696"/>
    <lineage>
        <taxon>Eukaryota</taxon>
        <taxon>Viridiplantae</taxon>
        <taxon>Streptophyta</taxon>
        <taxon>Embryophyta</taxon>
        <taxon>Tracheophyta</taxon>
        <taxon>Spermatophyta</taxon>
        <taxon>Magnoliopsida</taxon>
        <taxon>eudicotyledons</taxon>
        <taxon>Gunneridae</taxon>
        <taxon>Pentapetalae</taxon>
        <taxon>rosids</taxon>
        <taxon>fabids</taxon>
        <taxon>Celastrales</taxon>
        <taxon>Celastraceae</taxon>
        <taxon>Tripterygium</taxon>
    </lineage>
</organism>
<sequence>MKLGSELEPEKGHYYYEAGPESSSQKRRKPPLNKYAFAGAVLASTNSVLLGYGLNDNINWRLMLGLAALPAIVVVIGVIGMPESPRWLVMKGRYREARQAAACRCYSDNGLGQDNICSYICSFLGPLGEAASSVIGLNWDDSFVSCTGPGLNVPGPTRDQATLGHCLVCGGGLC</sequence>
<evidence type="ECO:0000313" key="8">
    <source>
        <dbReference type="Proteomes" id="UP000593562"/>
    </source>
</evidence>
<dbReference type="SUPFAM" id="SSF103473">
    <property type="entry name" value="MFS general substrate transporter"/>
    <property type="match status" value="1"/>
</dbReference>
<accession>A0A7J7DQE9</accession>
<evidence type="ECO:0000256" key="1">
    <source>
        <dbReference type="ARBA" id="ARBA00004370"/>
    </source>
</evidence>
<evidence type="ECO:0000256" key="2">
    <source>
        <dbReference type="ARBA" id="ARBA00022448"/>
    </source>
</evidence>
<feature type="transmembrane region" description="Helical" evidence="6">
    <location>
        <begin position="60"/>
        <end position="81"/>
    </location>
</feature>
<dbReference type="GO" id="GO:0022857">
    <property type="term" value="F:transmembrane transporter activity"/>
    <property type="evidence" value="ECO:0007669"/>
    <property type="project" value="InterPro"/>
</dbReference>
<dbReference type="InParanoid" id="A0A7J7DQE9"/>
<feature type="transmembrane region" description="Helical" evidence="6">
    <location>
        <begin position="35"/>
        <end position="54"/>
    </location>
</feature>
<dbReference type="GO" id="GO:0016020">
    <property type="term" value="C:membrane"/>
    <property type="evidence" value="ECO:0007669"/>
    <property type="project" value="UniProtKB-SubCell"/>
</dbReference>
<evidence type="ECO:0000256" key="6">
    <source>
        <dbReference type="SAM" id="Phobius"/>
    </source>
</evidence>
<dbReference type="Proteomes" id="UP000593562">
    <property type="component" value="Unassembled WGS sequence"/>
</dbReference>
<protein>
    <submittedName>
        <fullName evidence="7">Polyol transporter 5-like</fullName>
    </submittedName>
</protein>
<proteinExistence type="predicted"/>
<keyword evidence="2" id="KW-0813">Transport</keyword>
<comment type="subcellular location">
    <subcellularLocation>
        <location evidence="1">Membrane</location>
    </subcellularLocation>
</comment>
<dbReference type="Pfam" id="PF00083">
    <property type="entry name" value="Sugar_tr"/>
    <property type="match status" value="1"/>
</dbReference>
<comment type="caution">
    <text evidence="7">The sequence shown here is derived from an EMBL/GenBank/DDBJ whole genome shotgun (WGS) entry which is preliminary data.</text>
</comment>
<name>A0A7J7DQE9_TRIWF</name>
<gene>
    <name evidence="7" type="ORF">HS088_TW04G00548</name>
</gene>
<evidence type="ECO:0000313" key="7">
    <source>
        <dbReference type="EMBL" id="KAF5748590.1"/>
    </source>
</evidence>
<evidence type="ECO:0000256" key="4">
    <source>
        <dbReference type="ARBA" id="ARBA00022989"/>
    </source>
</evidence>
<evidence type="ECO:0000256" key="3">
    <source>
        <dbReference type="ARBA" id="ARBA00022692"/>
    </source>
</evidence>
<dbReference type="InterPro" id="IPR005828">
    <property type="entry name" value="MFS_sugar_transport-like"/>
</dbReference>
<dbReference type="AlphaFoldDB" id="A0A7J7DQE9"/>
<dbReference type="PANTHER" id="PTHR48020">
    <property type="entry name" value="PROTON MYO-INOSITOL COTRANSPORTER"/>
    <property type="match status" value="1"/>
</dbReference>
<evidence type="ECO:0000256" key="5">
    <source>
        <dbReference type="ARBA" id="ARBA00023136"/>
    </source>
</evidence>
<keyword evidence="3 6" id="KW-0812">Transmembrane</keyword>
<dbReference type="InterPro" id="IPR050814">
    <property type="entry name" value="Myo-inositol_Transporter"/>
</dbReference>
<keyword evidence="8" id="KW-1185">Reference proteome</keyword>
<keyword evidence="5 6" id="KW-0472">Membrane</keyword>
<reference evidence="7 8" key="1">
    <citation type="journal article" date="2020" name="Nat. Commun.">
        <title>Genome of Tripterygium wilfordii and identification of cytochrome P450 involved in triptolide biosynthesis.</title>
        <authorList>
            <person name="Tu L."/>
            <person name="Su P."/>
            <person name="Zhang Z."/>
            <person name="Gao L."/>
            <person name="Wang J."/>
            <person name="Hu T."/>
            <person name="Zhou J."/>
            <person name="Zhang Y."/>
            <person name="Zhao Y."/>
            <person name="Liu Y."/>
            <person name="Song Y."/>
            <person name="Tong Y."/>
            <person name="Lu Y."/>
            <person name="Yang J."/>
            <person name="Xu C."/>
            <person name="Jia M."/>
            <person name="Peters R.J."/>
            <person name="Huang L."/>
            <person name="Gao W."/>
        </authorList>
    </citation>
    <scope>NUCLEOTIDE SEQUENCE [LARGE SCALE GENOMIC DNA]</scope>
    <source>
        <strain evidence="8">cv. XIE 37</strain>
        <tissue evidence="7">Leaf</tissue>
    </source>
</reference>
<dbReference type="Gene3D" id="1.20.1250.20">
    <property type="entry name" value="MFS general substrate transporter like domains"/>
    <property type="match status" value="1"/>
</dbReference>
<dbReference type="InterPro" id="IPR036259">
    <property type="entry name" value="MFS_trans_sf"/>
</dbReference>
<dbReference type="PANTHER" id="PTHR48020:SF12">
    <property type="entry name" value="PROTON MYO-INOSITOL COTRANSPORTER"/>
    <property type="match status" value="1"/>
</dbReference>
<dbReference type="EMBL" id="JAAARO010000004">
    <property type="protein sequence ID" value="KAF5748590.1"/>
    <property type="molecule type" value="Genomic_DNA"/>
</dbReference>
<keyword evidence="4 6" id="KW-1133">Transmembrane helix</keyword>